<dbReference type="EMBL" id="AHMT02000052">
    <property type="protein sequence ID" value="EQA61279.1"/>
    <property type="molecule type" value="Genomic_DNA"/>
</dbReference>
<sequence>MQIGSVIVKKIIFKFTEIGYILLTFSILNEMNKKIESGDEISWAKRAPNITIPS</sequence>
<reference evidence="1" key="1">
    <citation type="submission" date="2013-05" db="EMBL/GenBank/DDBJ databases">
        <authorList>
            <person name="Harkins D.M."/>
            <person name="Durkin A.S."/>
            <person name="Brinkac L.M."/>
            <person name="Haft D.H."/>
            <person name="Selengut J.D."/>
            <person name="Sanka R."/>
            <person name="DePew J."/>
            <person name="Purushe J."/>
            <person name="Hartskeerl R.A."/>
            <person name="Ahmed A."/>
            <person name="van der Linden H."/>
            <person name="Goris M.G.A."/>
            <person name="Vinetz J.M."/>
            <person name="Sutton G.G."/>
            <person name="Nierman W.C."/>
            <person name="Fouts D.E."/>
        </authorList>
    </citation>
    <scope>NUCLEOTIDE SEQUENCE [LARGE SCALE GENOMIC DNA]</scope>
    <source>
        <strain evidence="1">L 60</strain>
    </source>
</reference>
<proteinExistence type="predicted"/>
<comment type="caution">
    <text evidence="1">The sequence shown here is derived from an EMBL/GenBank/DDBJ whole genome shotgun (WGS) entry which is preliminary data.</text>
</comment>
<organism evidence="1 2">
    <name type="scientific">Leptospira alexanderi serovar Manhao 3 str. L 60</name>
    <dbReference type="NCBI Taxonomy" id="1049759"/>
    <lineage>
        <taxon>Bacteria</taxon>
        <taxon>Pseudomonadati</taxon>
        <taxon>Spirochaetota</taxon>
        <taxon>Spirochaetia</taxon>
        <taxon>Leptospirales</taxon>
        <taxon>Leptospiraceae</taxon>
        <taxon>Leptospira</taxon>
    </lineage>
</organism>
<keyword evidence="2" id="KW-1185">Reference proteome</keyword>
<name>V6I634_9LEPT</name>
<evidence type="ECO:0000313" key="2">
    <source>
        <dbReference type="Proteomes" id="UP000018747"/>
    </source>
</evidence>
<accession>V6I634</accession>
<evidence type="ECO:0000313" key="1">
    <source>
        <dbReference type="EMBL" id="EQA61279.1"/>
    </source>
</evidence>
<dbReference type="AlphaFoldDB" id="V6I634"/>
<dbReference type="Proteomes" id="UP000018747">
    <property type="component" value="Unassembled WGS sequence"/>
</dbReference>
<protein>
    <submittedName>
        <fullName evidence="1">Uncharacterized protein</fullName>
    </submittedName>
</protein>
<gene>
    <name evidence="1" type="ORF">LEP1GSC062_1566</name>
</gene>